<dbReference type="EMBL" id="JARKIK010000005">
    <property type="protein sequence ID" value="KAK8751923.1"/>
    <property type="molecule type" value="Genomic_DNA"/>
</dbReference>
<dbReference type="AlphaFoldDB" id="A0AAW0YJC6"/>
<dbReference type="Proteomes" id="UP001445076">
    <property type="component" value="Unassembled WGS sequence"/>
</dbReference>
<dbReference type="InterPro" id="IPR056290">
    <property type="entry name" value="CEPT76/DRC7_peptidase-like_dom"/>
</dbReference>
<keyword evidence="8" id="KW-1185">Reference proteome</keyword>
<dbReference type="Pfam" id="PF24652">
    <property type="entry name" value="CEP76_C"/>
    <property type="match status" value="1"/>
</dbReference>
<dbReference type="GO" id="GO:0005813">
    <property type="term" value="C:centrosome"/>
    <property type="evidence" value="ECO:0007669"/>
    <property type="project" value="UniProtKB-SubCell"/>
</dbReference>
<dbReference type="Pfam" id="PF15627">
    <property type="entry name" value="CEP76-C2"/>
    <property type="match status" value="1"/>
</dbReference>
<sequence>MSQETVERTMEDAIRSEIEKENLQSTIDQLIREVVAEEAGQSSEVDPEIVVARLLDSTSIQSLVQRVLATTPTRQQSQPPKTNLPLKVKEQVVEGRQYLYLHVCGGRAFIDYLGIKATPRDGNQTSLTVHLALNSQRFVTSGVPCVCEPQFNEGFLFDLQLLKPGLSNKVDNSELLSLDCTITVAVVRHEGQQGSPTTLLSVHEVEWRSLLTQPSGTTKIVCQLMGIGSEQEVPIGLLDMEATLVPAMAYPLQASVVSKYLQERKTLVGERRRLFNTYAQKWWQEYLDASASHSSRLLQLFAMDECGKYRFVCEFVRRLEVGRLLKSPEEAARWISVMPSSTLHQLPAGSNKLWYTLPIALIARSLGTESKCCLLCSILLGYGLDAWVCAGTRRSGSPHAWVMTRGPYCAVTFWETTTGSRYLHKVGQKAAHGYGTISAVFSDSSFYANSQASDKIEYCSFSLEDSSAWKMMSPSAISSMIVKSPCLVPLTPASSEENKRSSDMEVQLRVYIIEHRSDTGLSSNFDDHLSYILTPALWSYERRAVDGDGGTEGRGTELFSAALMHTVPEGHTFKAFPFHFVHCSPRRAFTTILNSGIGREIVECRGDKVSLAVRCLTVCYPEHVYVTWLVVACSYRPIG</sequence>
<reference evidence="7 8" key="1">
    <citation type="journal article" date="2024" name="BMC Genomics">
        <title>Genome assembly of redclaw crayfish (Cherax quadricarinatus) provides insights into its immune adaptation and hypoxia tolerance.</title>
        <authorList>
            <person name="Liu Z."/>
            <person name="Zheng J."/>
            <person name="Li H."/>
            <person name="Fang K."/>
            <person name="Wang S."/>
            <person name="He J."/>
            <person name="Zhou D."/>
            <person name="Weng S."/>
            <person name="Chi M."/>
            <person name="Gu Z."/>
            <person name="He J."/>
            <person name="Li F."/>
            <person name="Wang M."/>
        </authorList>
    </citation>
    <scope>NUCLEOTIDE SEQUENCE [LARGE SCALE GENOMIC DNA]</scope>
    <source>
        <strain evidence="7">ZL_2023a</strain>
    </source>
</reference>
<dbReference type="InterPro" id="IPR056288">
    <property type="entry name" value="CEP76_C"/>
</dbReference>
<evidence type="ECO:0000313" key="7">
    <source>
        <dbReference type="EMBL" id="KAK8751923.1"/>
    </source>
</evidence>
<evidence type="ECO:0000259" key="5">
    <source>
        <dbReference type="Pfam" id="PF24652"/>
    </source>
</evidence>
<dbReference type="PANTHER" id="PTHR46436">
    <property type="entry name" value="CENTROSOMAL PROTEIN OF 76 KDA"/>
    <property type="match status" value="1"/>
</dbReference>
<comment type="caution">
    <text evidence="7">The sequence shown here is derived from an EMBL/GenBank/DDBJ whole genome shotgun (WGS) entry which is preliminary data.</text>
</comment>
<keyword evidence="3" id="KW-0175">Coiled coil</keyword>
<dbReference type="Pfam" id="PF24656">
    <property type="entry name" value="CEPT76_peptidase"/>
    <property type="match status" value="1"/>
</dbReference>
<dbReference type="PANTHER" id="PTHR46436:SF1">
    <property type="entry name" value="CENTROSOMAL PROTEIN OF 76 KDA"/>
    <property type="match status" value="1"/>
</dbReference>
<feature type="domain" description="CEP76/DRC7 peptidase-like" evidence="6">
    <location>
        <begin position="353"/>
        <end position="472"/>
    </location>
</feature>
<evidence type="ECO:0000256" key="2">
    <source>
        <dbReference type="ARBA" id="ARBA00022490"/>
    </source>
</evidence>
<evidence type="ECO:0000256" key="3">
    <source>
        <dbReference type="SAM" id="Coils"/>
    </source>
</evidence>
<feature type="domain" description="Centrosomal protein of 76 kDa C-terminal" evidence="5">
    <location>
        <begin position="497"/>
        <end position="636"/>
    </location>
</feature>
<evidence type="ECO:0000313" key="8">
    <source>
        <dbReference type="Proteomes" id="UP001445076"/>
    </source>
</evidence>
<evidence type="ECO:0000256" key="1">
    <source>
        <dbReference type="ARBA" id="ARBA00004300"/>
    </source>
</evidence>
<dbReference type="InterPro" id="IPR052299">
    <property type="entry name" value="CEP76"/>
</dbReference>
<feature type="domain" description="CEP76 C2" evidence="4">
    <location>
        <begin position="94"/>
        <end position="248"/>
    </location>
</feature>
<dbReference type="InterPro" id="IPR028926">
    <property type="entry name" value="CEP76-C2"/>
</dbReference>
<gene>
    <name evidence="7" type="ORF">OTU49_011014</name>
</gene>
<comment type="subcellular location">
    <subcellularLocation>
        <location evidence="1">Cytoplasm</location>
        <location evidence="1">Cytoskeleton</location>
        <location evidence="1">Microtubule organizing center</location>
        <location evidence="1">Centrosome</location>
    </subcellularLocation>
</comment>
<accession>A0AAW0YJC6</accession>
<evidence type="ECO:0000259" key="6">
    <source>
        <dbReference type="Pfam" id="PF24656"/>
    </source>
</evidence>
<evidence type="ECO:0000259" key="4">
    <source>
        <dbReference type="Pfam" id="PF15627"/>
    </source>
</evidence>
<organism evidence="7 8">
    <name type="scientific">Cherax quadricarinatus</name>
    <name type="common">Australian red claw crayfish</name>
    <dbReference type="NCBI Taxonomy" id="27406"/>
    <lineage>
        <taxon>Eukaryota</taxon>
        <taxon>Metazoa</taxon>
        <taxon>Ecdysozoa</taxon>
        <taxon>Arthropoda</taxon>
        <taxon>Crustacea</taxon>
        <taxon>Multicrustacea</taxon>
        <taxon>Malacostraca</taxon>
        <taxon>Eumalacostraca</taxon>
        <taxon>Eucarida</taxon>
        <taxon>Decapoda</taxon>
        <taxon>Pleocyemata</taxon>
        <taxon>Astacidea</taxon>
        <taxon>Parastacoidea</taxon>
        <taxon>Parastacidae</taxon>
        <taxon>Cherax</taxon>
    </lineage>
</organism>
<keyword evidence="2" id="KW-0963">Cytoplasm</keyword>
<proteinExistence type="predicted"/>
<name>A0AAW0YJC6_CHEQU</name>
<protein>
    <recommendedName>
        <fullName evidence="9">Centrosomal protein of 76 kDa</fullName>
    </recommendedName>
</protein>
<evidence type="ECO:0008006" key="9">
    <source>
        <dbReference type="Google" id="ProtNLM"/>
    </source>
</evidence>
<feature type="coiled-coil region" evidence="3">
    <location>
        <begin position="13"/>
        <end position="40"/>
    </location>
</feature>